<evidence type="ECO:0000313" key="3">
    <source>
        <dbReference type="EMBL" id="GAA1612723.1"/>
    </source>
</evidence>
<organism evidence="3 4">
    <name type="scientific">Kribbella sancticallisti</name>
    <dbReference type="NCBI Taxonomy" id="460087"/>
    <lineage>
        <taxon>Bacteria</taxon>
        <taxon>Bacillati</taxon>
        <taxon>Actinomycetota</taxon>
        <taxon>Actinomycetes</taxon>
        <taxon>Propionibacteriales</taxon>
        <taxon>Kribbellaceae</taxon>
        <taxon>Kribbella</taxon>
    </lineage>
</organism>
<keyword evidence="2" id="KW-0812">Transmembrane</keyword>
<evidence type="ECO:0000256" key="2">
    <source>
        <dbReference type="SAM" id="Phobius"/>
    </source>
</evidence>
<sequence length="255" mass="27245">MSQQYGPPQQPPVQGGWGPGPAGPQYRSAKPSRTPWIVMGGAVLAVILIAVGVVLLVSSGGDDNAGGTAPAANDSLTPAPVGTLYTPPTPTEAPKTKGPGDVGVEVGGGVWFTPAKGWLQGPDKTISGKYYILQEFNKRGLIDGYYWVRQTELYDAKGFAEHLVDIESNGYHNVRISKGIALNCPSEALKACYSISYSANVPTKSGKLLPFKGFITTYQDQYGKVTATDAGLEVKVYDRRVNELLFMNNTLVKSF</sequence>
<protein>
    <submittedName>
        <fullName evidence="3">Uncharacterized protein</fullName>
    </submittedName>
</protein>
<feature type="transmembrane region" description="Helical" evidence="2">
    <location>
        <begin position="36"/>
        <end position="57"/>
    </location>
</feature>
<dbReference type="RefSeq" id="WP_344221846.1">
    <property type="nucleotide sequence ID" value="NZ_BAAAOS010000063.1"/>
</dbReference>
<keyword evidence="2" id="KW-1133">Transmembrane helix</keyword>
<dbReference type="Proteomes" id="UP001500393">
    <property type="component" value="Unassembled WGS sequence"/>
</dbReference>
<reference evidence="3 4" key="1">
    <citation type="journal article" date="2019" name="Int. J. Syst. Evol. Microbiol.">
        <title>The Global Catalogue of Microorganisms (GCM) 10K type strain sequencing project: providing services to taxonomists for standard genome sequencing and annotation.</title>
        <authorList>
            <consortium name="The Broad Institute Genomics Platform"/>
            <consortium name="The Broad Institute Genome Sequencing Center for Infectious Disease"/>
            <person name="Wu L."/>
            <person name="Ma J."/>
        </authorList>
    </citation>
    <scope>NUCLEOTIDE SEQUENCE [LARGE SCALE GENOMIC DNA]</scope>
    <source>
        <strain evidence="3 4">JCM 14969</strain>
    </source>
</reference>
<gene>
    <name evidence="3" type="ORF">GCM10009789_78710</name>
</gene>
<accession>A0ABN2EQ01</accession>
<evidence type="ECO:0000256" key="1">
    <source>
        <dbReference type="SAM" id="MobiDB-lite"/>
    </source>
</evidence>
<feature type="region of interest" description="Disordered" evidence="1">
    <location>
        <begin position="1"/>
        <end position="30"/>
    </location>
</feature>
<comment type="caution">
    <text evidence="3">The sequence shown here is derived from an EMBL/GenBank/DDBJ whole genome shotgun (WGS) entry which is preliminary data.</text>
</comment>
<keyword evidence="4" id="KW-1185">Reference proteome</keyword>
<evidence type="ECO:0000313" key="4">
    <source>
        <dbReference type="Proteomes" id="UP001500393"/>
    </source>
</evidence>
<dbReference type="EMBL" id="BAAAOS010000063">
    <property type="protein sequence ID" value="GAA1612723.1"/>
    <property type="molecule type" value="Genomic_DNA"/>
</dbReference>
<name>A0ABN2EQ01_9ACTN</name>
<feature type="region of interest" description="Disordered" evidence="1">
    <location>
        <begin position="65"/>
        <end position="100"/>
    </location>
</feature>
<proteinExistence type="predicted"/>
<keyword evidence="2" id="KW-0472">Membrane</keyword>